<evidence type="ECO:0000256" key="3">
    <source>
        <dbReference type="ARBA" id="ARBA00022605"/>
    </source>
</evidence>
<protein>
    <submittedName>
        <fullName evidence="9">Histidinol-phosphate aminotransferase</fullName>
        <ecNumber evidence="9">2.6.1.9</ecNumber>
    </submittedName>
</protein>
<dbReference type="GO" id="GO:0030170">
    <property type="term" value="F:pyridoxal phosphate binding"/>
    <property type="evidence" value="ECO:0007669"/>
    <property type="project" value="InterPro"/>
</dbReference>
<evidence type="ECO:0000256" key="5">
    <source>
        <dbReference type="ARBA" id="ARBA00022898"/>
    </source>
</evidence>
<evidence type="ECO:0000256" key="7">
    <source>
        <dbReference type="ARBA" id="ARBA00029440"/>
    </source>
</evidence>
<comment type="cofactor">
    <cofactor evidence="1">
        <name>pyridoxal 5'-phosphate</name>
        <dbReference type="ChEBI" id="CHEBI:597326"/>
    </cofactor>
</comment>
<name>A0A3B1DB59_9ZZZZ</name>
<dbReference type="SUPFAM" id="SSF53383">
    <property type="entry name" value="PLP-dependent transferases"/>
    <property type="match status" value="1"/>
</dbReference>
<dbReference type="EMBL" id="UOGI01000172">
    <property type="protein sequence ID" value="VAX33284.1"/>
    <property type="molecule type" value="Genomic_DNA"/>
</dbReference>
<dbReference type="NCBIfam" id="TIGR01141">
    <property type="entry name" value="hisC"/>
    <property type="match status" value="1"/>
</dbReference>
<feature type="domain" description="Aminotransferase class I/classII large" evidence="8">
    <location>
        <begin position="27"/>
        <end position="331"/>
    </location>
</feature>
<dbReference type="InterPro" id="IPR015421">
    <property type="entry name" value="PyrdxlP-dep_Trfase_major"/>
</dbReference>
<dbReference type="GO" id="GO:0000105">
    <property type="term" value="P:L-histidine biosynthetic process"/>
    <property type="evidence" value="ECO:0007669"/>
    <property type="project" value="UniProtKB-KW"/>
</dbReference>
<dbReference type="Gene3D" id="3.90.1150.10">
    <property type="entry name" value="Aspartate Aminotransferase, domain 1"/>
    <property type="match status" value="1"/>
</dbReference>
<dbReference type="EC" id="2.6.1.9" evidence="9"/>
<organism evidence="9">
    <name type="scientific">hydrothermal vent metagenome</name>
    <dbReference type="NCBI Taxonomy" id="652676"/>
    <lineage>
        <taxon>unclassified sequences</taxon>
        <taxon>metagenomes</taxon>
        <taxon>ecological metagenomes</taxon>
    </lineage>
</organism>
<dbReference type="HAMAP" id="MF_01023">
    <property type="entry name" value="HisC_aminotrans_2"/>
    <property type="match status" value="1"/>
</dbReference>
<keyword evidence="6" id="KW-0368">Histidine biosynthesis</keyword>
<dbReference type="AlphaFoldDB" id="A0A3B1DB59"/>
<dbReference type="Pfam" id="PF00155">
    <property type="entry name" value="Aminotran_1_2"/>
    <property type="match status" value="1"/>
</dbReference>
<comment type="pathway">
    <text evidence="7">Amino-acid biosynthesis.</text>
</comment>
<evidence type="ECO:0000256" key="4">
    <source>
        <dbReference type="ARBA" id="ARBA00022679"/>
    </source>
</evidence>
<keyword evidence="3" id="KW-0028">Amino-acid biosynthesis</keyword>
<dbReference type="GO" id="GO:0004400">
    <property type="term" value="F:histidinol-phosphate transaminase activity"/>
    <property type="evidence" value="ECO:0007669"/>
    <property type="project" value="UniProtKB-EC"/>
</dbReference>
<evidence type="ECO:0000313" key="9">
    <source>
        <dbReference type="EMBL" id="VAX33284.1"/>
    </source>
</evidence>
<gene>
    <name evidence="9" type="ORF">MNBD_NITROSPIRAE03-1166</name>
</gene>
<evidence type="ECO:0000256" key="6">
    <source>
        <dbReference type="ARBA" id="ARBA00023102"/>
    </source>
</evidence>
<keyword evidence="2 9" id="KW-0032">Aminotransferase</keyword>
<dbReference type="InterPro" id="IPR015424">
    <property type="entry name" value="PyrdxlP-dep_Trfase"/>
</dbReference>
<dbReference type="Gene3D" id="3.40.640.10">
    <property type="entry name" value="Type I PLP-dependent aspartate aminotransferase-like (Major domain)"/>
    <property type="match status" value="1"/>
</dbReference>
<dbReference type="PANTHER" id="PTHR42885">
    <property type="entry name" value="HISTIDINOL-PHOSPHATE AMINOTRANSFERASE-RELATED"/>
    <property type="match status" value="1"/>
</dbReference>
<evidence type="ECO:0000259" key="8">
    <source>
        <dbReference type="Pfam" id="PF00155"/>
    </source>
</evidence>
<dbReference type="InterPro" id="IPR015422">
    <property type="entry name" value="PyrdxlP-dep_Trfase_small"/>
</dbReference>
<dbReference type="CDD" id="cd00609">
    <property type="entry name" value="AAT_like"/>
    <property type="match status" value="1"/>
</dbReference>
<sequence length="343" mass="38398">MNIQRLLRKNIKTLRAYSAKEIPCRVKLDANESPYGFPSFLESLKEIRTNQYPDPEARELRRAVARRWRLRIGQILTGNGSDELISCLVTTFGGPVLFPTPTFSMYGISAQALGEERIAIPLDSSFDLDTEKMLKAIRKYRPKLVFLSSPNNPTGNCFSTDRILKILNASRGIVVIDEAYQPFSGRRGMLKLLKDYENVTIMRTLSKVGFAALRVGLLLGSEDLIEAVNRVRLPFNVNTLSQAVAAEAIRNFGEIEKTLRIICSERERLFEGLKGMEGITPYPSEANFILFKVRNAPAVYKKLLSTGVLVRNMGASLKDCLRVTVGRPEDNGIFFKALTEAVA</sequence>
<keyword evidence="5" id="KW-0663">Pyridoxal phosphate</keyword>
<reference evidence="9" key="1">
    <citation type="submission" date="2018-06" db="EMBL/GenBank/DDBJ databases">
        <authorList>
            <person name="Zhirakovskaya E."/>
        </authorList>
    </citation>
    <scope>NUCLEOTIDE SEQUENCE</scope>
</reference>
<evidence type="ECO:0000256" key="2">
    <source>
        <dbReference type="ARBA" id="ARBA00022576"/>
    </source>
</evidence>
<accession>A0A3B1DB59</accession>
<dbReference type="InterPro" id="IPR004839">
    <property type="entry name" value="Aminotransferase_I/II_large"/>
</dbReference>
<proteinExistence type="inferred from homology"/>
<evidence type="ECO:0000256" key="1">
    <source>
        <dbReference type="ARBA" id="ARBA00001933"/>
    </source>
</evidence>
<keyword evidence="4 9" id="KW-0808">Transferase</keyword>
<dbReference type="InterPro" id="IPR005861">
    <property type="entry name" value="HisP_aminotrans"/>
</dbReference>
<dbReference type="PANTHER" id="PTHR42885:SF2">
    <property type="entry name" value="HISTIDINOL-PHOSPHATE AMINOTRANSFERASE"/>
    <property type="match status" value="1"/>
</dbReference>